<dbReference type="Gene3D" id="3.30.360.10">
    <property type="entry name" value="Dihydrodipicolinate Reductase, domain 2"/>
    <property type="match status" value="1"/>
</dbReference>
<evidence type="ECO:0000256" key="1">
    <source>
        <dbReference type="ARBA" id="ARBA00023002"/>
    </source>
</evidence>
<keyword evidence="5" id="KW-1185">Reference proteome</keyword>
<evidence type="ECO:0000259" key="3">
    <source>
        <dbReference type="Pfam" id="PF22725"/>
    </source>
</evidence>
<feature type="domain" description="Gfo/Idh/MocA-like oxidoreductase N-terminal" evidence="2">
    <location>
        <begin position="4"/>
        <end position="114"/>
    </location>
</feature>
<organism evidence="4 5">
    <name type="scientific">Dactylosporangium siamense</name>
    <dbReference type="NCBI Taxonomy" id="685454"/>
    <lineage>
        <taxon>Bacteria</taxon>
        <taxon>Bacillati</taxon>
        <taxon>Actinomycetota</taxon>
        <taxon>Actinomycetes</taxon>
        <taxon>Micromonosporales</taxon>
        <taxon>Micromonosporaceae</taxon>
        <taxon>Dactylosporangium</taxon>
    </lineage>
</organism>
<comment type="caution">
    <text evidence="4">The sequence shown here is derived from an EMBL/GenBank/DDBJ whole genome shotgun (WGS) entry which is preliminary data.</text>
</comment>
<dbReference type="PANTHER" id="PTHR43818:SF11">
    <property type="entry name" value="BCDNA.GH03377"/>
    <property type="match status" value="1"/>
</dbReference>
<keyword evidence="1" id="KW-0560">Oxidoreductase</keyword>
<dbReference type="RefSeq" id="WP_203846823.1">
    <property type="nucleotide sequence ID" value="NZ_BAAAVW010000009.1"/>
</dbReference>
<dbReference type="InterPro" id="IPR055170">
    <property type="entry name" value="GFO_IDH_MocA-like_dom"/>
</dbReference>
<dbReference type="Gene3D" id="3.40.50.720">
    <property type="entry name" value="NAD(P)-binding Rossmann-like Domain"/>
    <property type="match status" value="1"/>
</dbReference>
<dbReference type="Proteomes" id="UP000660611">
    <property type="component" value="Unassembled WGS sequence"/>
</dbReference>
<evidence type="ECO:0000259" key="2">
    <source>
        <dbReference type="Pfam" id="PF01408"/>
    </source>
</evidence>
<dbReference type="AlphaFoldDB" id="A0A919PK63"/>
<gene>
    <name evidence="4" type="ORF">Dsi01nite_030580</name>
</gene>
<dbReference type="SUPFAM" id="SSF55347">
    <property type="entry name" value="Glyceraldehyde-3-phosphate dehydrogenase-like, C-terminal domain"/>
    <property type="match status" value="1"/>
</dbReference>
<evidence type="ECO:0000313" key="4">
    <source>
        <dbReference type="EMBL" id="GIG45017.1"/>
    </source>
</evidence>
<dbReference type="SUPFAM" id="SSF51735">
    <property type="entry name" value="NAD(P)-binding Rossmann-fold domains"/>
    <property type="match status" value="1"/>
</dbReference>
<sequence length="347" mass="36803">MTRIKAGVIGTGFMGSVHARAIARAGAELVGVVSSRPEQAARLGAPCHRTLDTLLDTGVDVVHVCTPNHLHAEQTRQILAAGRHVVCEKPLATDPADAADLVSLASASGRVATVPFVYRFHPMVRHLRERIAAGDAGRLLLIRGWYLQDWLADPADTDWRVDPALGGPSRTFADIGVHWCDLAEFATGHRITRLIATTSTTTADRPTEDTAALLFETDQGATGSMTVSQVSLGRKNRLELFVDGDRTAYGFSQEEPDTLWTGTRDAVTLLPRGSGLMSPEALNYSRVPAGHPHGYQDCFDAFVADTYAAIAGAAPDGLPVFADGARAAALTAAVLRSAAGGTWVTVS</sequence>
<dbReference type="Pfam" id="PF01408">
    <property type="entry name" value="GFO_IDH_MocA"/>
    <property type="match status" value="1"/>
</dbReference>
<reference evidence="4" key="1">
    <citation type="submission" date="2021-01" db="EMBL/GenBank/DDBJ databases">
        <title>Whole genome shotgun sequence of Dactylosporangium siamense NBRC 106093.</title>
        <authorList>
            <person name="Komaki H."/>
            <person name="Tamura T."/>
        </authorList>
    </citation>
    <scope>NUCLEOTIDE SEQUENCE</scope>
    <source>
        <strain evidence="4">NBRC 106093</strain>
    </source>
</reference>
<dbReference type="GO" id="GO:0016491">
    <property type="term" value="F:oxidoreductase activity"/>
    <property type="evidence" value="ECO:0007669"/>
    <property type="project" value="UniProtKB-KW"/>
</dbReference>
<protein>
    <submittedName>
        <fullName evidence="4">Dehydrogenase</fullName>
    </submittedName>
</protein>
<name>A0A919PK63_9ACTN</name>
<dbReference type="InterPro" id="IPR036291">
    <property type="entry name" value="NAD(P)-bd_dom_sf"/>
</dbReference>
<dbReference type="InterPro" id="IPR050463">
    <property type="entry name" value="Gfo/Idh/MocA_oxidrdct_glycsds"/>
</dbReference>
<accession>A0A919PK63</accession>
<dbReference type="Pfam" id="PF22725">
    <property type="entry name" value="GFO_IDH_MocA_C3"/>
    <property type="match status" value="1"/>
</dbReference>
<dbReference type="PANTHER" id="PTHR43818">
    <property type="entry name" value="BCDNA.GH03377"/>
    <property type="match status" value="1"/>
</dbReference>
<feature type="domain" description="GFO/IDH/MocA-like oxidoreductase" evidence="3">
    <location>
        <begin position="124"/>
        <end position="241"/>
    </location>
</feature>
<dbReference type="EMBL" id="BONQ01000048">
    <property type="protein sequence ID" value="GIG45017.1"/>
    <property type="molecule type" value="Genomic_DNA"/>
</dbReference>
<dbReference type="InterPro" id="IPR000683">
    <property type="entry name" value="Gfo/Idh/MocA-like_OxRdtase_N"/>
</dbReference>
<evidence type="ECO:0000313" key="5">
    <source>
        <dbReference type="Proteomes" id="UP000660611"/>
    </source>
</evidence>
<proteinExistence type="predicted"/>
<dbReference type="GO" id="GO:0000166">
    <property type="term" value="F:nucleotide binding"/>
    <property type="evidence" value="ECO:0007669"/>
    <property type="project" value="InterPro"/>
</dbReference>